<reference evidence="11" key="1">
    <citation type="submission" date="2020-12" db="EMBL/GenBank/DDBJ databases">
        <title>Hymenobacter sp.</title>
        <authorList>
            <person name="Kim M.K."/>
        </authorList>
    </citation>
    <scope>NUCLEOTIDE SEQUENCE [LARGE SCALE GENOMIC DNA]</scope>
    <source>
        <strain evidence="11">BT553</strain>
    </source>
</reference>
<evidence type="ECO:0000256" key="3">
    <source>
        <dbReference type="ARBA" id="ARBA00006263"/>
    </source>
</evidence>
<evidence type="ECO:0000256" key="1">
    <source>
        <dbReference type="ARBA" id="ARBA00004651"/>
    </source>
</evidence>
<protein>
    <recommendedName>
        <fullName evidence="9">Cobalamin biosynthesis protein CobD</fullName>
    </recommendedName>
</protein>
<dbReference type="NCBIfam" id="TIGR00380">
    <property type="entry name" value="cobal_cbiB"/>
    <property type="match status" value="1"/>
</dbReference>
<keyword evidence="11" id="KW-1185">Reference proteome</keyword>
<feature type="transmembrane region" description="Helical" evidence="9">
    <location>
        <begin position="70"/>
        <end position="90"/>
    </location>
</feature>
<evidence type="ECO:0000256" key="4">
    <source>
        <dbReference type="ARBA" id="ARBA00022475"/>
    </source>
</evidence>
<feature type="transmembrane region" description="Helical" evidence="9">
    <location>
        <begin position="96"/>
        <end position="115"/>
    </location>
</feature>
<dbReference type="HAMAP" id="MF_00024">
    <property type="entry name" value="CobD_CbiB"/>
    <property type="match status" value="1"/>
</dbReference>
<comment type="caution">
    <text evidence="9">Lacks conserved residue(s) required for the propagation of feature annotation.</text>
</comment>
<keyword evidence="7 9" id="KW-1133">Transmembrane helix</keyword>
<proteinExistence type="inferred from homology"/>
<dbReference type="PANTHER" id="PTHR34308:SF1">
    <property type="entry name" value="COBALAMIN BIOSYNTHESIS PROTEIN CBIB"/>
    <property type="match status" value="1"/>
</dbReference>
<dbReference type="InterPro" id="IPR004485">
    <property type="entry name" value="Cobalamin_biosynth_CobD/CbiB"/>
</dbReference>
<feature type="transmembrane region" description="Helical" evidence="9">
    <location>
        <begin position="307"/>
        <end position="325"/>
    </location>
</feature>
<keyword evidence="8 9" id="KW-0472">Membrane</keyword>
<dbReference type="Pfam" id="PF03186">
    <property type="entry name" value="CobD_Cbib"/>
    <property type="match status" value="1"/>
</dbReference>
<dbReference type="Proteomes" id="UP000640426">
    <property type="component" value="Unassembled WGS sequence"/>
</dbReference>
<organism evidence="10 11">
    <name type="scientific">Sphingomonas mollis</name>
    <dbReference type="NCBI Taxonomy" id="2795726"/>
    <lineage>
        <taxon>Bacteria</taxon>
        <taxon>Pseudomonadati</taxon>
        <taxon>Pseudomonadota</taxon>
        <taxon>Alphaproteobacteria</taxon>
        <taxon>Sphingomonadales</taxon>
        <taxon>Sphingomonadaceae</taxon>
        <taxon>Sphingomonas</taxon>
    </lineage>
</organism>
<accession>A0ABS0XNX2</accession>
<evidence type="ECO:0000256" key="6">
    <source>
        <dbReference type="ARBA" id="ARBA00022692"/>
    </source>
</evidence>
<evidence type="ECO:0000313" key="11">
    <source>
        <dbReference type="Proteomes" id="UP000640426"/>
    </source>
</evidence>
<evidence type="ECO:0000313" key="10">
    <source>
        <dbReference type="EMBL" id="MBJ6121738.1"/>
    </source>
</evidence>
<evidence type="ECO:0000256" key="7">
    <source>
        <dbReference type="ARBA" id="ARBA00022989"/>
    </source>
</evidence>
<evidence type="ECO:0000256" key="8">
    <source>
        <dbReference type="ARBA" id="ARBA00023136"/>
    </source>
</evidence>
<name>A0ABS0XNX2_9SPHN</name>
<keyword evidence="5 9" id="KW-0169">Cobalamin biosynthesis</keyword>
<evidence type="ECO:0000256" key="9">
    <source>
        <dbReference type="HAMAP-Rule" id="MF_00024"/>
    </source>
</evidence>
<comment type="function">
    <text evidence="9">Converts cobyric acid to cobinamide by the addition of aminopropanol on the F carboxylic group.</text>
</comment>
<comment type="subcellular location">
    <subcellularLocation>
        <location evidence="1 9">Cell membrane</location>
        <topology evidence="1 9">Multi-pass membrane protein</topology>
    </subcellularLocation>
</comment>
<gene>
    <name evidence="9 10" type="primary">cobD</name>
    <name evidence="10" type="ORF">JAO74_08040</name>
</gene>
<evidence type="ECO:0000256" key="5">
    <source>
        <dbReference type="ARBA" id="ARBA00022573"/>
    </source>
</evidence>
<comment type="caution">
    <text evidence="10">The sequence shown here is derived from an EMBL/GenBank/DDBJ whole genome shotgun (WGS) entry which is preliminary data.</text>
</comment>
<keyword evidence="6 9" id="KW-0812">Transmembrane</keyword>
<comment type="similarity">
    <text evidence="3 9">Belongs to the CobD/CbiB family.</text>
</comment>
<keyword evidence="4 9" id="KW-1003">Cell membrane</keyword>
<comment type="pathway">
    <text evidence="2 9">Cofactor biosynthesis; adenosylcobalamin biosynthesis.</text>
</comment>
<dbReference type="PANTHER" id="PTHR34308">
    <property type="entry name" value="COBALAMIN BIOSYNTHESIS PROTEIN CBIB"/>
    <property type="match status" value="1"/>
</dbReference>
<sequence length="326" mass="34817">MDQTRWRGWTRRCGIVEPVALVALMLDAAVGWPASVYARIGHPVGGFARLIGACEAWWNRPAFSDRWRRVAGVVTIVLVVAIGAGVGWLAARVMPWLLGPWSWLGIALLAFPGLAQRSLDDHVRPVAAALAQHDLKAAQTAVGKIVGRDVEQLDEAGVARAAIESLSESFCDGIAAPLFWLLAAGLPGLWGYKGVNTADSLIGHREERWRAFGWASARLDDVANLIPARIGGAILCLAGGGGWRVMMRDARRHASPNAGWTEAAMAGALGIRLAGPVAYDGAVADKPWIGEGRVALDAGDVYRALSVYRRACLLLWIVAGGVAWLL</sequence>
<dbReference type="RefSeq" id="WP_199036864.1">
    <property type="nucleotide sequence ID" value="NZ_JAELXS010000004.1"/>
</dbReference>
<dbReference type="EMBL" id="JAELXS010000004">
    <property type="protein sequence ID" value="MBJ6121738.1"/>
    <property type="molecule type" value="Genomic_DNA"/>
</dbReference>
<evidence type="ECO:0000256" key="2">
    <source>
        <dbReference type="ARBA" id="ARBA00004953"/>
    </source>
</evidence>